<keyword evidence="4 6" id="KW-0288">FMN</keyword>
<dbReference type="PANTHER" id="PTHR36118">
    <property type="entry name" value="ION-TRANSLOCATING OXIDOREDUCTASE COMPLEX SUBUNIT G"/>
    <property type="match status" value="1"/>
</dbReference>
<keyword evidence="6" id="KW-1278">Translocase</keyword>
<keyword evidence="6" id="KW-0472">Membrane</keyword>
<dbReference type="HAMAP" id="MF_00479">
    <property type="entry name" value="RsxG_RnfG"/>
    <property type="match status" value="1"/>
</dbReference>
<comment type="subunit">
    <text evidence="6">The complex is composed of six subunits: RnfA, RnfB, RnfC, RnfD, RnfE and RnfG.</text>
</comment>
<comment type="cofactor">
    <cofactor evidence="6">
        <name>FMN</name>
        <dbReference type="ChEBI" id="CHEBI:58210"/>
    </cofactor>
</comment>
<keyword evidence="6" id="KW-0812">Transmembrane</keyword>
<dbReference type="PANTHER" id="PTHR36118:SF1">
    <property type="entry name" value="ION-TRANSLOCATING OXIDOREDUCTASE COMPLEX SUBUNIT G"/>
    <property type="match status" value="1"/>
</dbReference>
<evidence type="ECO:0000256" key="4">
    <source>
        <dbReference type="ARBA" id="ARBA00022643"/>
    </source>
</evidence>
<keyword evidence="2 6" id="KW-0597">Phosphoprotein</keyword>
<dbReference type="STRING" id="1246637.MTBBW1_2100020"/>
<evidence type="ECO:0000313" key="8">
    <source>
        <dbReference type="EMBL" id="SLM30081.1"/>
    </source>
</evidence>
<keyword evidence="3 6" id="KW-0285">Flavoprotein</keyword>
<evidence type="ECO:0000256" key="6">
    <source>
        <dbReference type="HAMAP-Rule" id="MF_00479"/>
    </source>
</evidence>
<keyword evidence="6" id="KW-1133">Transmembrane helix</keyword>
<keyword evidence="6" id="KW-1003">Cell membrane</keyword>
<dbReference type="GO" id="GO:0009055">
    <property type="term" value="F:electron transfer activity"/>
    <property type="evidence" value="ECO:0007669"/>
    <property type="project" value="InterPro"/>
</dbReference>
<gene>
    <name evidence="6 8" type="primary">rnfG</name>
    <name evidence="8" type="ORF">MTBBW1_2100020</name>
</gene>
<dbReference type="InterPro" id="IPR010209">
    <property type="entry name" value="Ion_transpt_RnfG/RsxG"/>
</dbReference>
<keyword evidence="1 6" id="KW-0813">Transport</keyword>
<dbReference type="Proteomes" id="UP000191931">
    <property type="component" value="Unassembled WGS sequence"/>
</dbReference>
<evidence type="ECO:0000256" key="2">
    <source>
        <dbReference type="ARBA" id="ARBA00022553"/>
    </source>
</evidence>
<organism evidence="8 9">
    <name type="scientific">Desulfamplus magnetovallimortis</name>
    <dbReference type="NCBI Taxonomy" id="1246637"/>
    <lineage>
        <taxon>Bacteria</taxon>
        <taxon>Pseudomonadati</taxon>
        <taxon>Thermodesulfobacteriota</taxon>
        <taxon>Desulfobacteria</taxon>
        <taxon>Desulfobacterales</taxon>
        <taxon>Desulfobacteraceae</taxon>
        <taxon>Desulfamplus</taxon>
    </lineage>
</organism>
<evidence type="ECO:0000313" key="9">
    <source>
        <dbReference type="Proteomes" id="UP000191931"/>
    </source>
</evidence>
<accession>A0A1W1HC56</accession>
<evidence type="ECO:0000256" key="3">
    <source>
        <dbReference type="ARBA" id="ARBA00022630"/>
    </source>
</evidence>
<comment type="subcellular location">
    <subcellularLocation>
        <location evidence="6">Cell membrane</location>
        <topology evidence="6">Single-pass membrane protein</topology>
    </subcellularLocation>
</comment>
<dbReference type="PIRSF" id="PIRSF006091">
    <property type="entry name" value="E_trnsport_RnfG"/>
    <property type="match status" value="1"/>
</dbReference>
<reference evidence="8 9" key="1">
    <citation type="submission" date="2017-03" db="EMBL/GenBank/DDBJ databases">
        <authorList>
            <person name="Afonso C.L."/>
            <person name="Miller P.J."/>
            <person name="Scott M.A."/>
            <person name="Spackman E."/>
            <person name="Goraichik I."/>
            <person name="Dimitrov K.M."/>
            <person name="Suarez D.L."/>
            <person name="Swayne D.E."/>
        </authorList>
    </citation>
    <scope>NUCLEOTIDE SEQUENCE [LARGE SCALE GENOMIC DNA]</scope>
    <source>
        <strain evidence="8">PRJEB14757</strain>
    </source>
</reference>
<dbReference type="AlphaFoldDB" id="A0A1W1HC56"/>
<name>A0A1W1HC56_9BACT</name>
<dbReference type="EMBL" id="FWEV01000125">
    <property type="protein sequence ID" value="SLM30081.1"/>
    <property type="molecule type" value="Genomic_DNA"/>
</dbReference>
<dbReference type="EC" id="7.-.-.-" evidence="6"/>
<dbReference type="GO" id="GO:0005886">
    <property type="term" value="C:plasma membrane"/>
    <property type="evidence" value="ECO:0007669"/>
    <property type="project" value="UniProtKB-SubCell"/>
</dbReference>
<protein>
    <recommendedName>
        <fullName evidence="6">Ion-translocating oxidoreductase complex subunit G</fullName>
        <ecNumber evidence="6">7.-.-.-</ecNumber>
    </recommendedName>
    <alternativeName>
        <fullName evidence="6">Rnf electron transport complex subunit G</fullName>
    </alternativeName>
</protein>
<evidence type="ECO:0000256" key="1">
    <source>
        <dbReference type="ARBA" id="ARBA00022448"/>
    </source>
</evidence>
<keyword evidence="5 6" id="KW-0249">Electron transport</keyword>
<evidence type="ECO:0000259" key="7">
    <source>
        <dbReference type="SMART" id="SM00900"/>
    </source>
</evidence>
<comment type="similarity">
    <text evidence="6">Belongs to the RnfG family.</text>
</comment>
<dbReference type="GO" id="GO:0010181">
    <property type="term" value="F:FMN binding"/>
    <property type="evidence" value="ECO:0007669"/>
    <property type="project" value="InterPro"/>
</dbReference>
<evidence type="ECO:0000256" key="5">
    <source>
        <dbReference type="ARBA" id="ARBA00022982"/>
    </source>
</evidence>
<sequence>MLDMVEKVQKNNLLQAWLVLTLAFLFGMSLAGVQTVLGPVIEENKIRETMEKVPVVVLGEAEAAKIAHSGASLGIEPSRIAVEKEGRTKFYNVYDAKFNDGKRAGWVAKASAQGYADKIELLVGFDAAVEKITGLFILDQKETPGLGNKIVEDQWRSQFTGKAVATALTVVKTGAKKTNEIDAISGATISSDCVTRMINQTIADLGEELKNRNTENQKGKE</sequence>
<dbReference type="Pfam" id="PF04205">
    <property type="entry name" value="FMN_bind"/>
    <property type="match status" value="1"/>
</dbReference>
<feature type="domain" description="FMN-binding" evidence="7">
    <location>
        <begin position="114"/>
        <end position="205"/>
    </location>
</feature>
<proteinExistence type="inferred from homology"/>
<dbReference type="InterPro" id="IPR007329">
    <property type="entry name" value="FMN-bd"/>
</dbReference>
<keyword evidence="9" id="KW-1185">Reference proteome</keyword>
<dbReference type="SMART" id="SM00900">
    <property type="entry name" value="FMN_bind"/>
    <property type="match status" value="1"/>
</dbReference>
<dbReference type="GO" id="GO:0022900">
    <property type="term" value="P:electron transport chain"/>
    <property type="evidence" value="ECO:0007669"/>
    <property type="project" value="UniProtKB-UniRule"/>
</dbReference>
<feature type="modified residue" description="FMN phosphoryl threonine" evidence="6">
    <location>
        <position position="188"/>
    </location>
</feature>
<comment type="function">
    <text evidence="6">Part of a membrane-bound complex that couples electron transfer with translocation of ions across the membrane.</text>
</comment>